<evidence type="ECO:0000256" key="14">
    <source>
        <dbReference type="ARBA" id="ARBA00030669"/>
    </source>
</evidence>
<comment type="function">
    <text evidence="2">Converts O-phosphoseryl-tRNA(Sec) to selenocysteinyl-tRNA(Sec) required for selenoprotein biosynthesis.</text>
</comment>
<organism evidence="18 19">
    <name type="scientific">Popillia japonica</name>
    <name type="common">Japanese beetle</name>
    <dbReference type="NCBI Taxonomy" id="7064"/>
    <lineage>
        <taxon>Eukaryota</taxon>
        <taxon>Metazoa</taxon>
        <taxon>Ecdysozoa</taxon>
        <taxon>Arthropoda</taxon>
        <taxon>Hexapoda</taxon>
        <taxon>Insecta</taxon>
        <taxon>Pterygota</taxon>
        <taxon>Neoptera</taxon>
        <taxon>Endopterygota</taxon>
        <taxon>Coleoptera</taxon>
        <taxon>Polyphaga</taxon>
        <taxon>Scarabaeiformia</taxon>
        <taxon>Scarabaeidae</taxon>
        <taxon>Rutelinae</taxon>
        <taxon>Popillia</taxon>
    </lineage>
</organism>
<comment type="similarity">
    <text evidence="4">Belongs to the SepSecS family.</text>
</comment>
<protein>
    <recommendedName>
        <fullName evidence="6">O-phosphoseryl-tRNA(Sec) selenium transferase</fullName>
        <ecNumber evidence="5">2.9.1.2</ecNumber>
    </recommendedName>
    <alternativeName>
        <fullName evidence="14">Selenocysteine synthase</fullName>
    </alternativeName>
    <alternativeName>
        <fullName evidence="15">Selenocysteinyl-tRNA(Sec) synthase</fullName>
    </alternativeName>
    <alternativeName>
        <fullName evidence="16">Sep-tRNA:Sec-tRNA synthase</fullName>
    </alternativeName>
</protein>
<dbReference type="InterPro" id="IPR015424">
    <property type="entry name" value="PyrdxlP-dep_Trfase"/>
</dbReference>
<dbReference type="Gene3D" id="3.40.640.10">
    <property type="entry name" value="Type I PLP-dependent aspartate aminotransferase-like (Major domain)"/>
    <property type="match status" value="1"/>
</dbReference>
<evidence type="ECO:0000256" key="6">
    <source>
        <dbReference type="ARBA" id="ARBA00021963"/>
    </source>
</evidence>
<dbReference type="PANTHER" id="PTHR12944">
    <property type="entry name" value="SOLUBLE LIVER ANTIGEN/LIVER PANCREAS ANTIGEN"/>
    <property type="match status" value="1"/>
</dbReference>
<evidence type="ECO:0000256" key="4">
    <source>
        <dbReference type="ARBA" id="ARBA00007037"/>
    </source>
</evidence>
<accession>A0AAW1KK05</accession>
<dbReference type="GO" id="GO:0098621">
    <property type="term" value="F:O-phosphoseryl-tRNA(Sec) selenium transferase activity"/>
    <property type="evidence" value="ECO:0007669"/>
    <property type="project" value="UniProtKB-EC"/>
</dbReference>
<sequence length="98" mass="11207">MANQDKIIQLFEQKIPHLGWDMRTIDYLLSYMSSMDCNNFINKANVGEREGRCISDLVAKRNLYFTHGIGRSGDLTESQPKAIGSSILYKLTNHNLKQ</sequence>
<evidence type="ECO:0000256" key="3">
    <source>
        <dbReference type="ARBA" id="ARBA00004822"/>
    </source>
</evidence>
<evidence type="ECO:0000256" key="17">
    <source>
        <dbReference type="ARBA" id="ARBA00048808"/>
    </source>
</evidence>
<dbReference type="Pfam" id="PF05889">
    <property type="entry name" value="SepSecS"/>
    <property type="match status" value="1"/>
</dbReference>
<keyword evidence="7" id="KW-0820">tRNA-binding</keyword>
<evidence type="ECO:0000256" key="1">
    <source>
        <dbReference type="ARBA" id="ARBA00001933"/>
    </source>
</evidence>
<evidence type="ECO:0000256" key="8">
    <source>
        <dbReference type="ARBA" id="ARBA00022679"/>
    </source>
</evidence>
<keyword evidence="9" id="KW-0694">RNA-binding</keyword>
<evidence type="ECO:0000256" key="7">
    <source>
        <dbReference type="ARBA" id="ARBA00022555"/>
    </source>
</evidence>
<comment type="cofactor">
    <cofactor evidence="1">
        <name>pyridoxal 5'-phosphate</name>
        <dbReference type="ChEBI" id="CHEBI:597326"/>
    </cofactor>
</comment>
<evidence type="ECO:0000313" key="18">
    <source>
        <dbReference type="EMBL" id="KAK9719721.1"/>
    </source>
</evidence>
<name>A0AAW1KK05_POPJA</name>
<keyword evidence="12" id="KW-0711">Selenium</keyword>
<evidence type="ECO:0000256" key="15">
    <source>
        <dbReference type="ARBA" id="ARBA00032048"/>
    </source>
</evidence>
<comment type="caution">
    <text evidence="18">The sequence shown here is derived from an EMBL/GenBank/DDBJ whole genome shotgun (WGS) entry which is preliminary data.</text>
</comment>
<dbReference type="InterPro" id="IPR008829">
    <property type="entry name" value="SepSecS/SepCysS"/>
</dbReference>
<keyword evidence="8 18" id="KW-0808">Transferase</keyword>
<dbReference type="SUPFAM" id="SSF53383">
    <property type="entry name" value="PLP-dependent transferases"/>
    <property type="match status" value="1"/>
</dbReference>
<dbReference type="PANTHER" id="PTHR12944:SF2">
    <property type="entry name" value="O-PHOSPHOSERYL-TRNA(SEC) SELENIUM TRANSFERASE"/>
    <property type="match status" value="1"/>
</dbReference>
<reference evidence="18 19" key="1">
    <citation type="journal article" date="2024" name="BMC Genomics">
        <title>De novo assembly and annotation of Popillia japonica's genome with initial clues to its potential as an invasive pest.</title>
        <authorList>
            <person name="Cucini C."/>
            <person name="Boschi S."/>
            <person name="Funari R."/>
            <person name="Cardaioli E."/>
            <person name="Iannotti N."/>
            <person name="Marturano G."/>
            <person name="Paoli F."/>
            <person name="Bruttini M."/>
            <person name="Carapelli A."/>
            <person name="Frati F."/>
            <person name="Nardi F."/>
        </authorList>
    </citation>
    <scope>NUCLEOTIDE SEQUENCE [LARGE SCALE GENOMIC DNA]</scope>
    <source>
        <strain evidence="18">DMR45628</strain>
    </source>
</reference>
<evidence type="ECO:0000313" key="19">
    <source>
        <dbReference type="Proteomes" id="UP001458880"/>
    </source>
</evidence>
<dbReference type="GO" id="GO:0001514">
    <property type="term" value="P:selenocysteine incorporation"/>
    <property type="evidence" value="ECO:0007669"/>
    <property type="project" value="TreeGrafter"/>
</dbReference>
<dbReference type="EC" id="2.9.1.2" evidence="5"/>
<gene>
    <name evidence="18" type="ORF">QE152_g22539</name>
</gene>
<evidence type="ECO:0000256" key="13">
    <source>
        <dbReference type="ARBA" id="ARBA00026053"/>
    </source>
</evidence>
<evidence type="ECO:0000256" key="12">
    <source>
        <dbReference type="ARBA" id="ARBA00023266"/>
    </source>
</evidence>
<evidence type="ECO:0000256" key="2">
    <source>
        <dbReference type="ARBA" id="ARBA00002552"/>
    </source>
</evidence>
<evidence type="ECO:0000256" key="11">
    <source>
        <dbReference type="ARBA" id="ARBA00022917"/>
    </source>
</evidence>
<proteinExistence type="inferred from homology"/>
<dbReference type="AlphaFoldDB" id="A0AAW1KK05"/>
<evidence type="ECO:0000256" key="10">
    <source>
        <dbReference type="ARBA" id="ARBA00022898"/>
    </source>
</evidence>
<keyword evidence="10" id="KW-0663">Pyridoxal phosphate</keyword>
<dbReference type="EMBL" id="JASPKY010000217">
    <property type="protein sequence ID" value="KAK9719721.1"/>
    <property type="molecule type" value="Genomic_DNA"/>
</dbReference>
<dbReference type="Proteomes" id="UP001458880">
    <property type="component" value="Unassembled WGS sequence"/>
</dbReference>
<dbReference type="GO" id="GO:0000049">
    <property type="term" value="F:tRNA binding"/>
    <property type="evidence" value="ECO:0007669"/>
    <property type="project" value="UniProtKB-KW"/>
</dbReference>
<comment type="pathway">
    <text evidence="3">Aminoacyl-tRNA biosynthesis; selenocysteinyl-tRNA(Sec) biosynthesis; selenocysteinyl-tRNA(Sec) from L-seryl-tRNA(Sec) (archaeal/eukaryal route): step 2/2.</text>
</comment>
<keyword evidence="11" id="KW-0648">Protein biosynthesis</keyword>
<evidence type="ECO:0000256" key="9">
    <source>
        <dbReference type="ARBA" id="ARBA00022884"/>
    </source>
</evidence>
<evidence type="ECO:0000256" key="16">
    <source>
        <dbReference type="ARBA" id="ARBA00032693"/>
    </source>
</evidence>
<comment type="catalytic activity">
    <reaction evidence="17">
        <text>O-phospho-L-seryl-tRNA(Sec) + selenophosphate + H2O = L-selenocysteinyl-tRNA(Sec) + 2 phosphate</text>
        <dbReference type="Rhea" id="RHEA:25041"/>
        <dbReference type="Rhea" id="RHEA-COMP:9743"/>
        <dbReference type="Rhea" id="RHEA-COMP:9947"/>
        <dbReference type="ChEBI" id="CHEBI:15377"/>
        <dbReference type="ChEBI" id="CHEBI:16144"/>
        <dbReference type="ChEBI" id="CHEBI:43474"/>
        <dbReference type="ChEBI" id="CHEBI:78551"/>
        <dbReference type="ChEBI" id="CHEBI:78573"/>
        <dbReference type="EC" id="2.9.1.2"/>
    </reaction>
</comment>
<comment type="subunit">
    <text evidence="13">Homotetramer formed by a catalytic dimer and a non-catalytic dimer serving as a binding platform that orients tRNASec for catalysis. Each tetramer binds the CCA ends of two tRNAs which point to the active sites of the catalytic dimer.</text>
</comment>
<evidence type="ECO:0000256" key="5">
    <source>
        <dbReference type="ARBA" id="ARBA00012464"/>
    </source>
</evidence>
<dbReference type="GO" id="GO:0001717">
    <property type="term" value="P:conversion of seryl-tRNAsec to selenocys-tRNAsec"/>
    <property type="evidence" value="ECO:0007669"/>
    <property type="project" value="InterPro"/>
</dbReference>
<dbReference type="InterPro" id="IPR015421">
    <property type="entry name" value="PyrdxlP-dep_Trfase_major"/>
</dbReference>
<dbReference type="InterPro" id="IPR019872">
    <property type="entry name" value="Sec-tRNA_Se_transferase"/>
</dbReference>
<keyword evidence="19" id="KW-1185">Reference proteome</keyword>